<evidence type="ECO:0000256" key="2">
    <source>
        <dbReference type="ARBA" id="ARBA00022737"/>
    </source>
</evidence>
<feature type="domain" description="K Homology" evidence="6">
    <location>
        <begin position="68"/>
        <end position="137"/>
    </location>
</feature>
<dbReference type="SUPFAM" id="SSF54791">
    <property type="entry name" value="Eukaryotic type KH-domain (KH-domain type I)"/>
    <property type="match status" value="4"/>
</dbReference>
<feature type="compositionally biased region" description="Low complexity" evidence="5">
    <location>
        <begin position="23"/>
        <end position="42"/>
    </location>
</feature>
<dbReference type="CDD" id="cd22397">
    <property type="entry name" value="KH-I_FUBP_rpt2"/>
    <property type="match status" value="1"/>
</dbReference>
<name>A0A267H6A7_9PLAT</name>
<dbReference type="AlphaFoldDB" id="A0A267H6A7"/>
<feature type="compositionally biased region" description="Gly residues" evidence="5">
    <location>
        <begin position="50"/>
        <end position="61"/>
    </location>
</feature>
<evidence type="ECO:0000256" key="1">
    <source>
        <dbReference type="ARBA" id="ARBA00004123"/>
    </source>
</evidence>
<gene>
    <name evidence="7" type="ORF">BOX15_Mlig015569g1</name>
</gene>
<keyword evidence="3" id="KW-0539">Nucleus</keyword>
<dbReference type="EMBL" id="NIVC01000020">
    <property type="protein sequence ID" value="PAA93820.1"/>
    <property type="molecule type" value="Genomic_DNA"/>
</dbReference>
<keyword evidence="4" id="KW-0694">RNA-binding</keyword>
<sequence length="627" mass="64348">ALTLSPQLAAGGPIEEDSLALASNNNSSSTNNGTVNDNGNGTRTSRQDRGGSGSSSSGGGKSSADGAMTKTVDHTIPDRYVGLMIGKGGDSISRLQDDSGAKIQISPESVGAQRPVTITGTHMQIELAKQLMDIVIQNAEKNTIAFNPSDLPRGQDYLEMAVPGPKVGLLIGKNGETIKSLQEKAGVRMFLIQDSSTATLQEKPLRITGPSDRLQYAKELVLELLNSKDAKEFPPGHRSGNYGDSFREISVPRRCVGVVIGKGGDMLRKISQETGARVQFRQEGPQDHDLPERLLQVGGSEQAVEQALGRVQHLINAVMTGEIPVTDRPRGMEKKTATYAVPAEKAGLVIGKGGDTVKEINRVSGAYVSIQRDQHGAIETGLKVFDIQGSASQISEAVRLICEKAGLPHDQHFSITAGGGSSSSSSAAAAAAAAAAADPTMPAPQFNSQTGQLDYSLAWAEYYRRQGMNEYADAILRQSQQQQQPAGGAVANDNHGSSGSRGRTASLSSHSNSNSRSSRMRLGPGALQVKAAAVAEALAVAAAAVAAAGSSLLAAARAGAAPQTAGAAAASASGTAAAVAEVKAAAAAAKRAAAGAAPRTGSRQTGGTPRPVGGNEQARPAAASQAG</sequence>
<proteinExistence type="predicted"/>
<dbReference type="SMART" id="SM00322">
    <property type="entry name" value="KH"/>
    <property type="match status" value="4"/>
</dbReference>
<accession>A0A267H6A7</accession>
<feature type="domain" description="K Homology" evidence="6">
    <location>
        <begin position="333"/>
        <end position="406"/>
    </location>
</feature>
<dbReference type="CDD" id="cd22398">
    <property type="entry name" value="KH-I_FUBP_rpt3"/>
    <property type="match status" value="1"/>
</dbReference>
<evidence type="ECO:0000313" key="8">
    <source>
        <dbReference type="Proteomes" id="UP000215902"/>
    </source>
</evidence>
<evidence type="ECO:0000256" key="5">
    <source>
        <dbReference type="SAM" id="MobiDB-lite"/>
    </source>
</evidence>
<dbReference type="InterPro" id="IPR004087">
    <property type="entry name" value="KH_dom"/>
</dbReference>
<dbReference type="Proteomes" id="UP000215902">
    <property type="component" value="Unassembled WGS sequence"/>
</dbReference>
<comment type="subcellular location">
    <subcellularLocation>
        <location evidence="1">Nucleus</location>
    </subcellularLocation>
</comment>
<dbReference type="PANTHER" id="PTHR10288">
    <property type="entry name" value="KH DOMAIN CONTAINING RNA BINDING PROTEIN"/>
    <property type="match status" value="1"/>
</dbReference>
<evidence type="ECO:0000256" key="3">
    <source>
        <dbReference type="ARBA" id="ARBA00023242"/>
    </source>
</evidence>
<keyword evidence="2" id="KW-0677">Repeat</keyword>
<dbReference type="GO" id="GO:0003723">
    <property type="term" value="F:RNA binding"/>
    <property type="evidence" value="ECO:0007669"/>
    <property type="project" value="UniProtKB-UniRule"/>
</dbReference>
<feature type="compositionally biased region" description="Low complexity" evidence="5">
    <location>
        <begin position="506"/>
        <end position="517"/>
    </location>
</feature>
<feature type="region of interest" description="Disordered" evidence="5">
    <location>
        <begin position="478"/>
        <end position="521"/>
    </location>
</feature>
<feature type="region of interest" description="Disordered" evidence="5">
    <location>
        <begin position="589"/>
        <end position="627"/>
    </location>
</feature>
<dbReference type="Pfam" id="PF00013">
    <property type="entry name" value="KH_1"/>
    <property type="match status" value="4"/>
</dbReference>
<evidence type="ECO:0000313" key="7">
    <source>
        <dbReference type="EMBL" id="PAA93820.1"/>
    </source>
</evidence>
<feature type="domain" description="K Homology" evidence="6">
    <location>
        <begin position="154"/>
        <end position="226"/>
    </location>
</feature>
<feature type="region of interest" description="Disordered" evidence="5">
    <location>
        <begin position="1"/>
        <end position="73"/>
    </location>
</feature>
<dbReference type="InterPro" id="IPR015096">
    <property type="entry name" value="FUBP_C"/>
</dbReference>
<evidence type="ECO:0000259" key="6">
    <source>
        <dbReference type="SMART" id="SM00322"/>
    </source>
</evidence>
<dbReference type="STRING" id="282301.A0A267H6A7"/>
<dbReference type="InterPro" id="IPR004088">
    <property type="entry name" value="KH_dom_type_1"/>
</dbReference>
<dbReference type="GO" id="GO:0006355">
    <property type="term" value="P:regulation of DNA-templated transcription"/>
    <property type="evidence" value="ECO:0007669"/>
    <property type="project" value="InterPro"/>
</dbReference>
<evidence type="ECO:0000256" key="4">
    <source>
        <dbReference type="PROSITE-ProRule" id="PRU00117"/>
    </source>
</evidence>
<dbReference type="Gene3D" id="3.30.1370.10">
    <property type="entry name" value="K Homology domain, type 1"/>
    <property type="match status" value="4"/>
</dbReference>
<protein>
    <recommendedName>
        <fullName evidence="6">K Homology domain-containing protein</fullName>
    </recommendedName>
</protein>
<dbReference type="OrthoDB" id="5204190at2759"/>
<dbReference type="PROSITE" id="PS50084">
    <property type="entry name" value="KH_TYPE_1"/>
    <property type="match status" value="4"/>
</dbReference>
<dbReference type="InterPro" id="IPR036612">
    <property type="entry name" value="KH_dom_type_1_sf"/>
</dbReference>
<comment type="caution">
    <text evidence="7">The sequence shown here is derived from an EMBL/GenBank/DDBJ whole genome shotgun (WGS) entry which is preliminary data.</text>
</comment>
<feature type="compositionally biased region" description="Polar residues" evidence="5">
    <location>
        <begin position="494"/>
        <end position="505"/>
    </location>
</feature>
<keyword evidence="8" id="KW-1185">Reference proteome</keyword>
<dbReference type="GO" id="GO:0005634">
    <property type="term" value="C:nucleus"/>
    <property type="evidence" value="ECO:0007669"/>
    <property type="project" value="UniProtKB-SubCell"/>
</dbReference>
<feature type="domain" description="K Homology" evidence="6">
    <location>
        <begin position="243"/>
        <end position="316"/>
    </location>
</feature>
<dbReference type="Pfam" id="PF09005">
    <property type="entry name" value="FUBP_C"/>
    <property type="match status" value="1"/>
</dbReference>
<feature type="non-terminal residue" evidence="7">
    <location>
        <position position="1"/>
    </location>
</feature>
<reference evidence="7 8" key="1">
    <citation type="submission" date="2017-06" db="EMBL/GenBank/DDBJ databases">
        <title>A platform for efficient transgenesis in Macrostomum lignano, a flatworm model organism for stem cell research.</title>
        <authorList>
            <person name="Berezikov E."/>
        </authorList>
    </citation>
    <scope>NUCLEOTIDE SEQUENCE [LARGE SCALE GENOMIC DNA]</scope>
    <source>
        <strain evidence="7">DV1</strain>
        <tissue evidence="7">Whole organism</tissue>
    </source>
</reference>
<organism evidence="7 8">
    <name type="scientific">Macrostomum lignano</name>
    <dbReference type="NCBI Taxonomy" id="282301"/>
    <lineage>
        <taxon>Eukaryota</taxon>
        <taxon>Metazoa</taxon>
        <taxon>Spiralia</taxon>
        <taxon>Lophotrochozoa</taxon>
        <taxon>Platyhelminthes</taxon>
        <taxon>Rhabditophora</taxon>
        <taxon>Macrostomorpha</taxon>
        <taxon>Macrostomida</taxon>
        <taxon>Macrostomidae</taxon>
        <taxon>Macrostomum</taxon>
    </lineage>
</organism>